<dbReference type="Proteomes" id="UP000613266">
    <property type="component" value="Unassembled WGS sequence"/>
</dbReference>
<evidence type="ECO:0000313" key="3">
    <source>
        <dbReference type="Proteomes" id="UP000613266"/>
    </source>
</evidence>
<sequence>MTRPAQSLAGLRVLDLSRVLAGPWATQMLADLGADVVKVERPGKGDDTRAWGPPFLPAAAGSDSAESAYYLCANRNKRSITIDLAHPEGAALVRELAAQADVLVENFKVGDLARYGLAPAELMQQHPRLVICSITGFGQTGPWAERPGYDFVAQALGGLMSVTGVPEGEPGAGPQKVGVAVTDLFTGLHASVAILAALRHRDATGQGQHIDLALLDCQLAMLANLASQTLCSGQPPRRQGNAHPSIAPYQAFAAADGHIVIAVGNDRQFERLCQALSHAEWAQDARFASNAERVRHRPALEACLAPVLAGQPRSHWLERLEAAGVPCAPVNGVDEALALPQVAARGMVVSLPHALAPQLQAVGNPIRFSATPVQYRRPPPRLGEHGAAILSEWLGADDEKLQFWRHSGALG</sequence>
<dbReference type="PANTHER" id="PTHR48207">
    <property type="entry name" value="SUCCINATE--HYDROXYMETHYLGLUTARATE COA-TRANSFERASE"/>
    <property type="match status" value="1"/>
</dbReference>
<dbReference type="EMBL" id="JAEDAK010000006">
    <property type="protein sequence ID" value="MBH9577409.1"/>
    <property type="molecule type" value="Genomic_DNA"/>
</dbReference>
<accession>A0A931J4J1</accession>
<dbReference type="RefSeq" id="WP_198111176.1">
    <property type="nucleotide sequence ID" value="NZ_JAEDAK010000006.1"/>
</dbReference>
<gene>
    <name evidence="2" type="ORF">I7X39_10905</name>
</gene>
<dbReference type="InterPro" id="IPR003673">
    <property type="entry name" value="CoA-Trfase_fam_III"/>
</dbReference>
<dbReference type="Gene3D" id="3.30.1540.10">
    <property type="entry name" value="formyl-coa transferase, domain 3"/>
    <property type="match status" value="1"/>
</dbReference>
<keyword evidence="1 2" id="KW-0808">Transferase</keyword>
<dbReference type="InterPro" id="IPR023606">
    <property type="entry name" value="CoA-Trfase_III_dom_1_sf"/>
</dbReference>
<reference evidence="2" key="1">
    <citation type="submission" date="2020-12" db="EMBL/GenBank/DDBJ databases">
        <title>The genome sequence of Inhella sp. 1Y17.</title>
        <authorList>
            <person name="Liu Y."/>
        </authorList>
    </citation>
    <scope>NUCLEOTIDE SEQUENCE</scope>
    <source>
        <strain evidence="2">1Y17</strain>
    </source>
</reference>
<dbReference type="InterPro" id="IPR044855">
    <property type="entry name" value="CoA-Trfase_III_dom3_sf"/>
</dbReference>
<organism evidence="2 3">
    <name type="scientific">Inhella proteolytica</name>
    <dbReference type="NCBI Taxonomy" id="2795029"/>
    <lineage>
        <taxon>Bacteria</taxon>
        <taxon>Pseudomonadati</taxon>
        <taxon>Pseudomonadota</taxon>
        <taxon>Betaproteobacteria</taxon>
        <taxon>Burkholderiales</taxon>
        <taxon>Sphaerotilaceae</taxon>
        <taxon>Inhella</taxon>
    </lineage>
</organism>
<dbReference type="SUPFAM" id="SSF89796">
    <property type="entry name" value="CoA-transferase family III (CaiB/BaiF)"/>
    <property type="match status" value="1"/>
</dbReference>
<dbReference type="AlphaFoldDB" id="A0A931J4J1"/>
<comment type="caution">
    <text evidence="2">The sequence shown here is derived from an EMBL/GenBank/DDBJ whole genome shotgun (WGS) entry which is preliminary data.</text>
</comment>
<evidence type="ECO:0000313" key="2">
    <source>
        <dbReference type="EMBL" id="MBH9577409.1"/>
    </source>
</evidence>
<dbReference type="Gene3D" id="3.40.50.10540">
    <property type="entry name" value="Crotonobetainyl-coa:carnitine coa-transferase, domain 1"/>
    <property type="match status" value="1"/>
</dbReference>
<proteinExistence type="predicted"/>
<evidence type="ECO:0000256" key="1">
    <source>
        <dbReference type="ARBA" id="ARBA00022679"/>
    </source>
</evidence>
<protein>
    <submittedName>
        <fullName evidence="2">CoA transferase</fullName>
    </submittedName>
</protein>
<dbReference type="GO" id="GO:0008410">
    <property type="term" value="F:CoA-transferase activity"/>
    <property type="evidence" value="ECO:0007669"/>
    <property type="project" value="TreeGrafter"/>
</dbReference>
<keyword evidence="3" id="KW-1185">Reference proteome</keyword>
<dbReference type="InterPro" id="IPR050483">
    <property type="entry name" value="CoA-transferase_III_domain"/>
</dbReference>
<name>A0A931J4J1_9BURK</name>
<dbReference type="Pfam" id="PF02515">
    <property type="entry name" value="CoA_transf_3"/>
    <property type="match status" value="1"/>
</dbReference>
<dbReference type="PANTHER" id="PTHR48207:SF3">
    <property type="entry name" value="SUCCINATE--HYDROXYMETHYLGLUTARATE COA-TRANSFERASE"/>
    <property type="match status" value="1"/>
</dbReference>